<dbReference type="InterPro" id="IPR013120">
    <property type="entry name" value="FAR_NAD-bd"/>
</dbReference>
<dbReference type="EMBL" id="GG749423">
    <property type="protein sequence ID" value="EGE80860.2"/>
    <property type="molecule type" value="Genomic_DNA"/>
</dbReference>
<dbReference type="Pfam" id="PF00501">
    <property type="entry name" value="AMP-binding"/>
    <property type="match status" value="1"/>
</dbReference>
<dbReference type="PROSITE" id="PS00012">
    <property type="entry name" value="PHOSPHOPANTETHEINE"/>
    <property type="match status" value="1"/>
</dbReference>
<dbReference type="OrthoDB" id="429813at2759"/>
<protein>
    <submittedName>
        <fullName evidence="5">Ochratoxin A non-ribosomal peptide synthetase</fullName>
    </submittedName>
</protein>
<name>F2TC97_AJEDA</name>
<evidence type="ECO:0000256" key="3">
    <source>
        <dbReference type="SAM" id="MobiDB-lite"/>
    </source>
</evidence>
<dbReference type="InterPro" id="IPR042099">
    <property type="entry name" value="ANL_N_sf"/>
</dbReference>
<dbReference type="InterPro" id="IPR051414">
    <property type="entry name" value="Adenylate-forming_Reductase"/>
</dbReference>
<dbReference type="HOGENOM" id="CLU_002220_0_0_1"/>
<dbReference type="PANTHER" id="PTHR43439:SF2">
    <property type="entry name" value="ENZYME, PUTATIVE (JCVI)-RELATED"/>
    <property type="match status" value="1"/>
</dbReference>
<dbReference type="Pfam" id="PF23562">
    <property type="entry name" value="AMP-binding_C_3"/>
    <property type="match status" value="1"/>
</dbReference>
<dbReference type="InterPro" id="IPR000873">
    <property type="entry name" value="AMP-dep_synth/lig_dom"/>
</dbReference>
<dbReference type="InterPro" id="IPR009081">
    <property type="entry name" value="PP-bd_ACP"/>
</dbReference>
<dbReference type="SUPFAM" id="SSF47336">
    <property type="entry name" value="ACP-like"/>
    <property type="match status" value="1"/>
</dbReference>
<dbReference type="Pfam" id="PF07993">
    <property type="entry name" value="NAD_binding_4"/>
    <property type="match status" value="1"/>
</dbReference>
<dbReference type="PROSITE" id="PS50075">
    <property type="entry name" value="CARRIER"/>
    <property type="match status" value="1"/>
</dbReference>
<evidence type="ECO:0000259" key="4">
    <source>
        <dbReference type="PROSITE" id="PS50075"/>
    </source>
</evidence>
<feature type="region of interest" description="Disordered" evidence="3">
    <location>
        <begin position="533"/>
        <end position="558"/>
    </location>
</feature>
<feature type="domain" description="Carrier" evidence="4">
    <location>
        <begin position="593"/>
        <end position="676"/>
    </location>
</feature>
<evidence type="ECO:0000256" key="2">
    <source>
        <dbReference type="ARBA" id="ARBA00022553"/>
    </source>
</evidence>
<evidence type="ECO:0000313" key="5">
    <source>
        <dbReference type="EMBL" id="EGE80860.2"/>
    </source>
</evidence>
<dbReference type="Pfam" id="PF00550">
    <property type="entry name" value="PP-binding"/>
    <property type="match status" value="1"/>
</dbReference>
<dbReference type="Gene3D" id="3.40.50.12780">
    <property type="entry name" value="N-terminal domain of ligase-like"/>
    <property type="match status" value="1"/>
</dbReference>
<dbReference type="Gene3D" id="3.40.50.720">
    <property type="entry name" value="NAD(P)-binding Rossmann-like Domain"/>
    <property type="match status" value="1"/>
</dbReference>
<dbReference type="Gene3D" id="1.10.1200.10">
    <property type="entry name" value="ACP-like"/>
    <property type="match status" value="1"/>
</dbReference>
<gene>
    <name evidence="5" type="ORF">BDDG_03801</name>
</gene>
<proteinExistence type="predicted"/>
<evidence type="ECO:0000256" key="1">
    <source>
        <dbReference type="ARBA" id="ARBA00022450"/>
    </source>
</evidence>
<dbReference type="InterPro" id="IPR036736">
    <property type="entry name" value="ACP-like_sf"/>
</dbReference>
<dbReference type="AlphaFoldDB" id="F2TC97"/>
<sequence>MNQAPPHERSPGETISSKPLFDFLLRFKLSGRDIEICTYLLRATSKMGSVKVETRTLSSDVDLLKDNNPNQLFCIHPVSPDISQGWRRITMKDLSFATDLLAHWIEANVAARSNHETLAYMGANDIRYAAFILACSKVGHVPLLISPRNSVEASRHLLEETGCSKFVYSVERERQVNELRSADPSIQVWTVPDLWDVFTNSEVVPYEAVGKQHRGPEDEVAAIIHSSGTTGMPKPVPLTHGYIAAQKRIQALPVPPGRVASVYSACEQGKLAFVMSPFFHFMGLLTLITSITGGTPFALSPEKPLTAELLDAVVTETGATSTSLPPSAIEDLYASQLGRETLAKFHYIAYGGAPLSPDTGDKLCKLTHVQTVLGSSECGLIAALKAEDREDWGYFEWNPFYAVDMRAQGDGTFELVIPRQENRYVHGVFHTYPDLQEYRTGDLFIPHTQKPGLWRYIGRGDDVIVLSNGEKFNPTSMELVIQGHPLVSKAMVMGQGRFQAALLCELDWDNWTGDEIAFIEEIWPTVQRANEGAPGHGRLMKSKIGISSPSKPFKTTPKGSVQRRMVIADYSNEIETLYSKSDNEAIITISKDATAKEVAVQVRAVVSSLLPSQEIGDNSDIFSLGIDSLQSLQLGQALDSAVRAICPQLRKDAFSSRQIYSHPSVFALSQYMYDLIHGTAMVDEAGTGVEDDNARSARLRALVEKYTTDLVEKHSVILTGSTGSLGCYLLHELLLDPAVAKVYCLNRSEDAAGRQIKSFQEKGLSTFKAFASRVEFLHAKFGDERLGLATDAYDRVLESVDTIIHNAWKVNFNHQVEAFEQPHIEGVRRLVDFSIASTHRAHIHFISSISTVEGWDTTKRGMLVPEEIYEDADVVMRTGYGESKHVGERICAFASSYCGVPTTIHRVGQIGGPTTEKGVWNKQEWFPSLVATSKTIKQLPLSLGTIAVDWIPVDTISRVILDILRSRRKTEEEVRCAAFHLVNPSPAPWDSLIPAIKKHFPVEIVDPQKWIASLEAIANPTQADLQDKPALKILDFFRGAFIGQVEGSGKPPVLDTQRTQEASVTMQRLKPIDQDILNTWMLQWQF</sequence>
<accession>F2TC97</accession>
<dbReference type="PANTHER" id="PTHR43439">
    <property type="entry name" value="PHENYLACETATE-COENZYME A LIGASE"/>
    <property type="match status" value="1"/>
</dbReference>
<keyword evidence="1" id="KW-0596">Phosphopantetheine</keyword>
<dbReference type="InterPro" id="IPR036291">
    <property type="entry name" value="NAD(P)-bd_dom_sf"/>
</dbReference>
<dbReference type="Proteomes" id="UP000007802">
    <property type="component" value="Unassembled WGS sequence"/>
</dbReference>
<keyword evidence="2" id="KW-0597">Phosphoprotein</keyword>
<dbReference type="InterPro" id="IPR006162">
    <property type="entry name" value="Ppantetheine_attach_site"/>
</dbReference>
<organism evidence="5">
    <name type="scientific">Ajellomyces dermatitidis (strain ATCC 18188 / CBS 674.68)</name>
    <name type="common">Blastomyces dermatitidis</name>
    <dbReference type="NCBI Taxonomy" id="653446"/>
    <lineage>
        <taxon>Eukaryota</taxon>
        <taxon>Fungi</taxon>
        <taxon>Dikarya</taxon>
        <taxon>Ascomycota</taxon>
        <taxon>Pezizomycotina</taxon>
        <taxon>Eurotiomycetes</taxon>
        <taxon>Eurotiomycetidae</taxon>
        <taxon>Onygenales</taxon>
        <taxon>Ajellomycetaceae</taxon>
        <taxon>Blastomyces</taxon>
    </lineage>
</organism>
<feature type="compositionally biased region" description="Low complexity" evidence="3">
    <location>
        <begin position="542"/>
        <end position="554"/>
    </location>
</feature>
<dbReference type="SUPFAM" id="SSF56801">
    <property type="entry name" value="Acetyl-CoA synthetase-like"/>
    <property type="match status" value="1"/>
</dbReference>
<dbReference type="PROSITE" id="PS00455">
    <property type="entry name" value="AMP_BINDING"/>
    <property type="match status" value="1"/>
</dbReference>
<dbReference type="SUPFAM" id="SSF51735">
    <property type="entry name" value="NAD(P)-binding Rossmann-fold domains"/>
    <property type="match status" value="1"/>
</dbReference>
<dbReference type="InterPro" id="IPR020845">
    <property type="entry name" value="AMP-binding_CS"/>
</dbReference>
<reference evidence="5" key="1">
    <citation type="submission" date="2010-03" db="EMBL/GenBank/DDBJ databases">
        <title>Annotation of Blastomyces dermatitidis strain ATCC 18188.</title>
        <authorList>
            <consortium name="The Broad Institute Genome Sequencing Platform"/>
            <consortium name="Broad Institute Genome Sequencing Center for Infectious Disease."/>
            <person name="Cuomo C."/>
            <person name="Klein B."/>
            <person name="Sullivan T."/>
            <person name="Heitman J."/>
            <person name="Young S."/>
            <person name="Zeng Q."/>
            <person name="Gargeya S."/>
            <person name="Alvarado L."/>
            <person name="Berlin A.M."/>
            <person name="Chapman S.B."/>
            <person name="Chen Z."/>
            <person name="Freedman E."/>
            <person name="Gellesch M."/>
            <person name="Goldberg J."/>
            <person name="Griggs A."/>
            <person name="Gujja S."/>
            <person name="Heilman E."/>
            <person name="Heiman D."/>
            <person name="Howarth C."/>
            <person name="Mehta T."/>
            <person name="Neiman D."/>
            <person name="Pearson M."/>
            <person name="Roberts A."/>
            <person name="Saif S."/>
            <person name="Shea T."/>
            <person name="Shenoy N."/>
            <person name="Sisk P."/>
            <person name="Stolte C."/>
            <person name="Sykes S."/>
            <person name="White J."/>
            <person name="Yandava C."/>
            <person name="Haas B."/>
            <person name="Nusbaum C."/>
            <person name="Birren B."/>
        </authorList>
    </citation>
    <scope>NUCLEOTIDE SEQUENCE [LARGE SCALE GENOMIC DNA]</scope>
    <source>
        <strain evidence="5">ATCC 18188</strain>
    </source>
</reference>